<dbReference type="PROSITE" id="PS51257">
    <property type="entry name" value="PROKAR_LIPOPROTEIN"/>
    <property type="match status" value="1"/>
</dbReference>
<keyword evidence="3 4" id="KW-0732">Signal</keyword>
<dbReference type="OrthoDB" id="42940at2"/>
<reference evidence="6" key="1">
    <citation type="submission" date="2017-09" db="EMBL/GenBank/DDBJ databases">
        <authorList>
            <person name="Varghese N."/>
            <person name="Submissions S."/>
        </authorList>
    </citation>
    <scope>NUCLEOTIDE SEQUENCE [LARGE SCALE GENOMIC DNA]</scope>
    <source>
        <strain evidence="6">MSL47</strain>
    </source>
</reference>
<evidence type="ECO:0000256" key="2">
    <source>
        <dbReference type="ARBA" id="ARBA00022448"/>
    </source>
</evidence>
<evidence type="ECO:0000313" key="5">
    <source>
        <dbReference type="EMBL" id="SNY30561.1"/>
    </source>
</evidence>
<dbReference type="GO" id="GO:1901982">
    <property type="term" value="F:maltose binding"/>
    <property type="evidence" value="ECO:0007669"/>
    <property type="project" value="TreeGrafter"/>
</dbReference>
<keyword evidence="2" id="KW-0813">Transport</keyword>
<proteinExistence type="inferred from homology"/>
<evidence type="ECO:0000256" key="3">
    <source>
        <dbReference type="ARBA" id="ARBA00022729"/>
    </source>
</evidence>
<dbReference type="Pfam" id="PF01547">
    <property type="entry name" value="SBP_bac_1"/>
    <property type="match status" value="1"/>
</dbReference>
<gene>
    <name evidence="5" type="ORF">SAMN06265827_1147</name>
</gene>
<dbReference type="GO" id="GO:0042956">
    <property type="term" value="P:maltodextrin transmembrane transport"/>
    <property type="evidence" value="ECO:0007669"/>
    <property type="project" value="TreeGrafter"/>
</dbReference>
<dbReference type="SUPFAM" id="SSF53850">
    <property type="entry name" value="Periplasmic binding protein-like II"/>
    <property type="match status" value="1"/>
</dbReference>
<comment type="similarity">
    <text evidence="1">Belongs to the bacterial solute-binding protein 1 family.</text>
</comment>
<keyword evidence="6" id="KW-1185">Reference proteome</keyword>
<dbReference type="GO" id="GO:0055052">
    <property type="term" value="C:ATP-binding cassette (ABC) transporter complex, substrate-binding subunit-containing"/>
    <property type="evidence" value="ECO:0007669"/>
    <property type="project" value="TreeGrafter"/>
</dbReference>
<evidence type="ECO:0000256" key="1">
    <source>
        <dbReference type="ARBA" id="ARBA00008520"/>
    </source>
</evidence>
<dbReference type="Proteomes" id="UP000219573">
    <property type="component" value="Unassembled WGS sequence"/>
</dbReference>
<dbReference type="Gene3D" id="3.40.190.10">
    <property type="entry name" value="Periplasmic binding protein-like II"/>
    <property type="match status" value="2"/>
</dbReference>
<name>A0A285H7I8_9FIRM</name>
<dbReference type="RefSeq" id="WP_097018010.1">
    <property type="nucleotide sequence ID" value="NZ_OBDZ01000014.1"/>
</dbReference>
<organism evidence="5 6">
    <name type="scientific">Orenia metallireducens</name>
    <dbReference type="NCBI Taxonomy" id="1413210"/>
    <lineage>
        <taxon>Bacteria</taxon>
        <taxon>Bacillati</taxon>
        <taxon>Bacillota</taxon>
        <taxon>Clostridia</taxon>
        <taxon>Halanaerobiales</taxon>
        <taxon>Halobacteroidaceae</taxon>
        <taxon>Orenia</taxon>
    </lineage>
</organism>
<dbReference type="PANTHER" id="PTHR30061:SF50">
    <property type="entry name" value="MALTOSE_MALTODEXTRIN-BINDING PERIPLASMIC PROTEIN"/>
    <property type="match status" value="1"/>
</dbReference>
<dbReference type="AlphaFoldDB" id="A0A285H7I8"/>
<accession>A0A285H7I8</accession>
<dbReference type="GO" id="GO:0015768">
    <property type="term" value="P:maltose transport"/>
    <property type="evidence" value="ECO:0007669"/>
    <property type="project" value="TreeGrafter"/>
</dbReference>
<sequence length="414" mass="46390">MKKIISTLAVFLLVGILLTGCGGNQEASNKDGQITLEFFQYKQEAVGTFDHLIAEFEKENPNIKIEQNNVPEADTVLRSRLAKNDIPAIMTVNGGAIYRELASSGIYADFTNDPILEDVQEAYIKMIRELHGDADTSYGIPYTANAVPIIYNKDKFEELGLEIPKTWNQLIATAEKIKEAGETPFYLTFREAWTTLPSWNALASNLAGIDFVKAKVEGEATFKEGYREVAKRMYSLLEYGHNDNFGNGYNQGNIAFANGKSVMYLQGIWALGQIKQANPDINLGVFAYPAVNDASQNKLVSGVDTVLTMSAKLKGEEAKAAKKFIHFLLEKESTKYYIEQQKLFSTLKGVYQQDPILASLQEYFETGRLVPFSDHYYPAGLQMANLIQEFLLKGDVDAFLEKLDNEWDKVQARQ</sequence>
<feature type="signal peptide" evidence="4">
    <location>
        <begin position="1"/>
        <end position="27"/>
    </location>
</feature>
<protein>
    <submittedName>
        <fullName evidence="5">Carbohydrate ABC transporter substrate-binding protein, CUT1 family</fullName>
    </submittedName>
</protein>
<feature type="chain" id="PRO_5012447982" evidence="4">
    <location>
        <begin position="28"/>
        <end position="414"/>
    </location>
</feature>
<dbReference type="EMBL" id="OBDZ01000014">
    <property type="protein sequence ID" value="SNY30561.1"/>
    <property type="molecule type" value="Genomic_DNA"/>
</dbReference>
<evidence type="ECO:0000313" key="6">
    <source>
        <dbReference type="Proteomes" id="UP000219573"/>
    </source>
</evidence>
<dbReference type="PANTHER" id="PTHR30061">
    <property type="entry name" value="MALTOSE-BINDING PERIPLASMIC PROTEIN"/>
    <property type="match status" value="1"/>
</dbReference>
<evidence type="ECO:0000256" key="4">
    <source>
        <dbReference type="SAM" id="SignalP"/>
    </source>
</evidence>
<dbReference type="InterPro" id="IPR006059">
    <property type="entry name" value="SBP"/>
</dbReference>